<feature type="region of interest" description="Disordered" evidence="1">
    <location>
        <begin position="1"/>
        <end position="21"/>
    </location>
</feature>
<proteinExistence type="predicted"/>
<dbReference type="STRING" id="1798482.A2763_04050"/>
<evidence type="ECO:0000256" key="1">
    <source>
        <dbReference type="SAM" id="MobiDB-lite"/>
    </source>
</evidence>
<dbReference type="AlphaFoldDB" id="A0A1F6CK42"/>
<dbReference type="Proteomes" id="UP000178370">
    <property type="component" value="Unassembled WGS sequence"/>
</dbReference>
<reference evidence="2 3" key="1">
    <citation type="journal article" date="2016" name="Nat. Commun.">
        <title>Thousands of microbial genomes shed light on interconnected biogeochemical processes in an aquifer system.</title>
        <authorList>
            <person name="Anantharaman K."/>
            <person name="Brown C.T."/>
            <person name="Hug L.A."/>
            <person name="Sharon I."/>
            <person name="Castelle C.J."/>
            <person name="Probst A.J."/>
            <person name="Thomas B.C."/>
            <person name="Singh A."/>
            <person name="Wilkins M.J."/>
            <person name="Karaoz U."/>
            <person name="Brodie E.L."/>
            <person name="Williams K.H."/>
            <person name="Hubbard S.S."/>
            <person name="Banfield J.F."/>
        </authorList>
    </citation>
    <scope>NUCLEOTIDE SEQUENCE [LARGE SCALE GENOMIC DNA]</scope>
</reference>
<accession>A0A1F6CK42</accession>
<sequence length="203" mass="23118">MREIGRPEIVASRDDSLGREEKEKSDQQLVLRIKSVRSIREYLECIKEIQEKGVPKDWEIIDDAIKGLYEIAAKLNSESHVTTGENHAAWHSLANVTSDQQELINQTFRKLWRAREELVMRNPEDMHRVDALIERAGIKSGDLINVAVRTGSEIEWDNEGIVFIMVRNGRLLYARDPSNYSPVGYGEAGIECSIIGDVRKVQS</sequence>
<dbReference type="EMBL" id="MFKV01000031">
    <property type="protein sequence ID" value="OGG49468.1"/>
    <property type="molecule type" value="Genomic_DNA"/>
</dbReference>
<protein>
    <submittedName>
        <fullName evidence="2">Uncharacterized protein</fullName>
    </submittedName>
</protein>
<gene>
    <name evidence="2" type="ORF">A2763_04050</name>
</gene>
<evidence type="ECO:0000313" key="3">
    <source>
        <dbReference type="Proteomes" id="UP000178370"/>
    </source>
</evidence>
<evidence type="ECO:0000313" key="2">
    <source>
        <dbReference type="EMBL" id="OGG49468.1"/>
    </source>
</evidence>
<comment type="caution">
    <text evidence="2">The sequence shown here is derived from an EMBL/GenBank/DDBJ whole genome shotgun (WGS) entry which is preliminary data.</text>
</comment>
<organism evidence="2 3">
    <name type="scientific">Candidatus Kaiserbacteria bacterium RIFCSPHIGHO2_01_FULL_54_36</name>
    <dbReference type="NCBI Taxonomy" id="1798482"/>
    <lineage>
        <taxon>Bacteria</taxon>
        <taxon>Candidatus Kaiseribacteriota</taxon>
    </lineage>
</organism>
<name>A0A1F6CK42_9BACT</name>